<evidence type="ECO:0000256" key="1">
    <source>
        <dbReference type="SAM" id="MobiDB-lite"/>
    </source>
</evidence>
<dbReference type="EMBL" id="JABANP010000099">
    <property type="protein sequence ID" value="KAF4690443.1"/>
    <property type="molecule type" value="Genomic_DNA"/>
</dbReference>
<feature type="compositionally biased region" description="Pro residues" evidence="1">
    <location>
        <begin position="244"/>
        <end position="257"/>
    </location>
</feature>
<organism evidence="2 3">
    <name type="scientific">Perkinsus olseni</name>
    <name type="common">Perkinsus atlanticus</name>
    <dbReference type="NCBI Taxonomy" id="32597"/>
    <lineage>
        <taxon>Eukaryota</taxon>
        <taxon>Sar</taxon>
        <taxon>Alveolata</taxon>
        <taxon>Perkinsozoa</taxon>
        <taxon>Perkinsea</taxon>
        <taxon>Perkinsida</taxon>
        <taxon>Perkinsidae</taxon>
        <taxon>Perkinsus</taxon>
    </lineage>
</organism>
<dbReference type="OrthoDB" id="433004at2759"/>
<feature type="compositionally biased region" description="Polar residues" evidence="1">
    <location>
        <begin position="348"/>
        <end position="357"/>
    </location>
</feature>
<proteinExistence type="predicted"/>
<feature type="compositionally biased region" description="Basic and acidic residues" evidence="1">
    <location>
        <begin position="325"/>
        <end position="337"/>
    </location>
</feature>
<feature type="compositionally biased region" description="Basic and acidic residues" evidence="1">
    <location>
        <begin position="365"/>
        <end position="377"/>
    </location>
</feature>
<protein>
    <submittedName>
        <fullName evidence="2">Uncharacterized protein</fullName>
    </submittedName>
</protein>
<comment type="caution">
    <text evidence="2">The sequence shown here is derived from an EMBL/GenBank/DDBJ whole genome shotgun (WGS) entry which is preliminary data.</text>
</comment>
<evidence type="ECO:0000313" key="3">
    <source>
        <dbReference type="Proteomes" id="UP000541610"/>
    </source>
</evidence>
<reference evidence="2 3" key="1">
    <citation type="submission" date="2020-04" db="EMBL/GenBank/DDBJ databases">
        <title>Perkinsus olseni comparative genomics.</title>
        <authorList>
            <person name="Bogema D.R."/>
        </authorList>
    </citation>
    <scope>NUCLEOTIDE SEQUENCE [LARGE SCALE GENOMIC DNA]</scope>
    <source>
        <strain evidence="2">00978-12</strain>
    </source>
</reference>
<accession>A0A7J6P2P0</accession>
<sequence>MSSSLTGLPSRGRSKDAEFEYLRQLVADKSGRTSLVHSKARDAILRRANTVPKLIPFINQRTATLTEVSHAAHLASFLRSASKATDPGGKATTAYLDVLLMSQETSGVLDTFDGSGAGLDALLYILSLADTMPGSVTSRALLALQLVLNLRVKKSAQWSTVDQERVTSALDVLHSVKKVAENPDVDAESEACRKILSRLSGSAASPTGSVVDLMSPPATLTANDTTEDYRGRVLDTPAGRPSSGTPPPPPPPPPHTPPARIGAVTPPVPSSWSSSAWSSRPPSIQPPPPPPTPPSSDARVDDRHSTGARQRSLSRHDDDDDEQESNSRDDGDSRRGMGESVAKKRSLSADTSGTSDASPVKKMRSVREYRSQKRSGNDRSSLLKSYHHTQEYRNFEKFLKDEVYRLTQLHIRRSNPEMCDHDEDEAPEWRRVAKAISQTLMEKELRLDSTVRFNLSSDGLKDSAMKRIKGYCTNYLNRKFPLPR</sequence>
<feature type="region of interest" description="Disordered" evidence="1">
    <location>
        <begin position="202"/>
        <end position="384"/>
    </location>
</feature>
<feature type="compositionally biased region" description="Pro residues" evidence="1">
    <location>
        <begin position="283"/>
        <end position="294"/>
    </location>
</feature>
<dbReference type="AlphaFoldDB" id="A0A7J6P2P0"/>
<name>A0A7J6P2P0_PEROL</name>
<feature type="compositionally biased region" description="Low complexity" evidence="1">
    <location>
        <begin position="270"/>
        <end position="282"/>
    </location>
</feature>
<gene>
    <name evidence="2" type="ORF">FOZ60_017434</name>
</gene>
<evidence type="ECO:0000313" key="2">
    <source>
        <dbReference type="EMBL" id="KAF4690443.1"/>
    </source>
</evidence>
<dbReference type="Proteomes" id="UP000541610">
    <property type="component" value="Unassembled WGS sequence"/>
</dbReference>